<dbReference type="EMBL" id="KV454212">
    <property type="protein sequence ID" value="ODQ58244.1"/>
    <property type="molecule type" value="Genomic_DNA"/>
</dbReference>
<dbReference type="GeneID" id="30203122"/>
<evidence type="ECO:0000313" key="1">
    <source>
        <dbReference type="EMBL" id="ODQ58244.1"/>
    </source>
</evidence>
<keyword evidence="2" id="KW-1185">Reference proteome</keyword>
<sequence>MRTRKISSIEFENFQITVEFRFTKDEQSEKIQDTCLLDKFNQFWIVYIFESCAFLIGDFEQALIDSNYERA</sequence>
<proteinExistence type="predicted"/>
<dbReference type="Proteomes" id="UP000094112">
    <property type="component" value="Unassembled WGS sequence"/>
</dbReference>
<organism evidence="1 2">
    <name type="scientific">Wickerhamomyces anomalus (strain ATCC 58044 / CBS 1984 / NCYC 433 / NRRL Y-366-8)</name>
    <name type="common">Yeast</name>
    <name type="synonym">Hansenula anomala</name>
    <dbReference type="NCBI Taxonomy" id="683960"/>
    <lineage>
        <taxon>Eukaryota</taxon>
        <taxon>Fungi</taxon>
        <taxon>Dikarya</taxon>
        <taxon>Ascomycota</taxon>
        <taxon>Saccharomycotina</taxon>
        <taxon>Saccharomycetes</taxon>
        <taxon>Phaffomycetales</taxon>
        <taxon>Wickerhamomycetaceae</taxon>
        <taxon>Wickerhamomyces</taxon>
    </lineage>
</organism>
<protein>
    <submittedName>
        <fullName evidence="1">Uncharacterized protein</fullName>
    </submittedName>
</protein>
<name>A0A1E3NYX5_WICAA</name>
<evidence type="ECO:0000313" key="2">
    <source>
        <dbReference type="Proteomes" id="UP000094112"/>
    </source>
</evidence>
<gene>
    <name evidence="1" type="ORF">WICANDRAFT_85321</name>
</gene>
<reference evidence="1 2" key="1">
    <citation type="journal article" date="2016" name="Proc. Natl. Acad. Sci. U.S.A.">
        <title>Comparative genomics of biotechnologically important yeasts.</title>
        <authorList>
            <person name="Riley R."/>
            <person name="Haridas S."/>
            <person name="Wolfe K.H."/>
            <person name="Lopes M.R."/>
            <person name="Hittinger C.T."/>
            <person name="Goeker M."/>
            <person name="Salamov A.A."/>
            <person name="Wisecaver J.H."/>
            <person name="Long T.M."/>
            <person name="Calvey C.H."/>
            <person name="Aerts A.L."/>
            <person name="Barry K.W."/>
            <person name="Choi C."/>
            <person name="Clum A."/>
            <person name="Coughlan A.Y."/>
            <person name="Deshpande S."/>
            <person name="Douglass A.P."/>
            <person name="Hanson S.J."/>
            <person name="Klenk H.-P."/>
            <person name="LaButti K.M."/>
            <person name="Lapidus A."/>
            <person name="Lindquist E.A."/>
            <person name="Lipzen A.M."/>
            <person name="Meier-Kolthoff J.P."/>
            <person name="Ohm R.A."/>
            <person name="Otillar R.P."/>
            <person name="Pangilinan J.L."/>
            <person name="Peng Y."/>
            <person name="Rokas A."/>
            <person name="Rosa C.A."/>
            <person name="Scheuner C."/>
            <person name="Sibirny A.A."/>
            <person name="Slot J.C."/>
            <person name="Stielow J.B."/>
            <person name="Sun H."/>
            <person name="Kurtzman C.P."/>
            <person name="Blackwell M."/>
            <person name="Grigoriev I.V."/>
            <person name="Jeffries T.W."/>
        </authorList>
    </citation>
    <scope>NUCLEOTIDE SEQUENCE [LARGE SCALE GENOMIC DNA]</scope>
    <source>
        <strain evidence="2">ATCC 58044 / CBS 1984 / NCYC 433 / NRRL Y-366-8</strain>
    </source>
</reference>
<accession>A0A1E3NYX5</accession>
<dbReference type="RefSeq" id="XP_019037451.1">
    <property type="nucleotide sequence ID" value="XM_019185876.1"/>
</dbReference>
<dbReference type="AlphaFoldDB" id="A0A1E3NYX5"/>